<reference evidence="2 3" key="2">
    <citation type="submission" date="2024-10" db="EMBL/GenBank/DDBJ databases">
        <authorList>
            <person name="Ryan C."/>
        </authorList>
    </citation>
    <scope>NUCLEOTIDE SEQUENCE [LARGE SCALE GENOMIC DNA]</scope>
</reference>
<sequence length="487" mass="54828">MLYAPRPTWQAANGPHPAQLTKKWSESFALLQATKINSFLKKKNSDRNTFCNLSLRRRIPPSHRDPFPPFAGGERFSLAMASQGRRILPGFEGTDPERPPPALTSDLHEEIFLRVGSPADLARASAACVSFRRLISDPGFLRRYRSIHPPLLLGFLSYRDAGFQPVEAPHPNAAVARAVARAADFSFGFVPFPIKRYSCWQAWYQSDARDGRVLLECRSTTTVDGEECLDLAVCDPVFRRYLMLPPITDDLLASVELQNQDMCYSGSSFIPFGDMEETSFSVICWVFSGTKLVVFFFSSGSGHWTVGTSTSWNDLGFQEEVDSLSSCQCVHGCFYWKVNSRNKLLKLDMNTMELSAYDLPPDHEDEDIVIAESGEGKVAMFSQVGYDTSVKYYNLLQNGSDKSHEWHMRSTIRLPDQYTSECYINGPAEGYIFLAGTPKDEDATHSAFFSLEIKSLKIERVSRRTSDFQCDVPYFGFPPSMSSRRIP</sequence>
<evidence type="ECO:0000313" key="3">
    <source>
        <dbReference type="Proteomes" id="UP001497457"/>
    </source>
</evidence>
<dbReference type="InterPro" id="IPR056594">
    <property type="entry name" value="AT5G49610-like_b-prop"/>
</dbReference>
<dbReference type="PANTHER" id="PTHR31264">
    <property type="entry name" value="OS07G0554500 PROTEIN-RELATED"/>
    <property type="match status" value="1"/>
</dbReference>
<evidence type="ECO:0000259" key="1">
    <source>
        <dbReference type="Pfam" id="PF23635"/>
    </source>
</evidence>
<dbReference type="Pfam" id="PF23635">
    <property type="entry name" value="Beta-prop_AT5G49610-like"/>
    <property type="match status" value="1"/>
</dbReference>
<dbReference type="Proteomes" id="UP001497457">
    <property type="component" value="Chromosome 7b"/>
</dbReference>
<accession>A0ABC9FWC5</accession>
<dbReference type="PANTHER" id="PTHR31264:SF3">
    <property type="entry name" value="OS07G0554100 PROTEIN"/>
    <property type="match status" value="1"/>
</dbReference>
<organism evidence="2 3">
    <name type="scientific">Urochloa decumbens</name>
    <dbReference type="NCBI Taxonomy" id="240449"/>
    <lineage>
        <taxon>Eukaryota</taxon>
        <taxon>Viridiplantae</taxon>
        <taxon>Streptophyta</taxon>
        <taxon>Embryophyta</taxon>
        <taxon>Tracheophyta</taxon>
        <taxon>Spermatophyta</taxon>
        <taxon>Magnoliopsida</taxon>
        <taxon>Liliopsida</taxon>
        <taxon>Poales</taxon>
        <taxon>Poaceae</taxon>
        <taxon>PACMAD clade</taxon>
        <taxon>Panicoideae</taxon>
        <taxon>Panicodae</taxon>
        <taxon>Paniceae</taxon>
        <taxon>Melinidinae</taxon>
        <taxon>Urochloa</taxon>
    </lineage>
</organism>
<protein>
    <recommendedName>
        <fullName evidence="1">F-box protein AT5G49610-like beta-propeller domain-containing protein</fullName>
    </recommendedName>
</protein>
<reference evidence="3" key="1">
    <citation type="submission" date="2024-06" db="EMBL/GenBank/DDBJ databases">
        <authorList>
            <person name="Ryan C."/>
        </authorList>
    </citation>
    <scope>NUCLEOTIDE SEQUENCE [LARGE SCALE GENOMIC DNA]</scope>
</reference>
<dbReference type="SUPFAM" id="SSF81383">
    <property type="entry name" value="F-box domain"/>
    <property type="match status" value="1"/>
</dbReference>
<dbReference type="EMBL" id="OZ075117">
    <property type="protein sequence ID" value="CAL5083386.1"/>
    <property type="molecule type" value="Genomic_DNA"/>
</dbReference>
<keyword evidence="3" id="KW-1185">Reference proteome</keyword>
<proteinExistence type="predicted"/>
<gene>
    <name evidence="2" type="ORF">URODEC1_LOCUS109900</name>
</gene>
<dbReference type="InterPro" id="IPR036047">
    <property type="entry name" value="F-box-like_dom_sf"/>
</dbReference>
<name>A0ABC9FWC5_9POAL</name>
<evidence type="ECO:0000313" key="2">
    <source>
        <dbReference type="EMBL" id="CAL5083386.1"/>
    </source>
</evidence>
<feature type="domain" description="F-box protein AT5G49610-like beta-propeller" evidence="1">
    <location>
        <begin position="207"/>
        <end position="416"/>
    </location>
</feature>
<dbReference type="AlphaFoldDB" id="A0ABC9FWC5"/>